<keyword evidence="3" id="KW-1185">Reference proteome</keyword>
<evidence type="ECO:0000256" key="1">
    <source>
        <dbReference type="SAM" id="MobiDB-lite"/>
    </source>
</evidence>
<protein>
    <submittedName>
        <fullName evidence="2">Uncharacterized protein</fullName>
    </submittedName>
</protein>
<name>A0ABD3MB92_9STRA</name>
<comment type="caution">
    <text evidence="2">The sequence shown here is derived from an EMBL/GenBank/DDBJ whole genome shotgun (WGS) entry which is preliminary data.</text>
</comment>
<sequence>MKRRYGPNARLEELRILLKECLPFCLYSLTVYFPERKYHDVFSGILKRGKNGNPYKKDDDESDAHEPLMNIEVCSLENMPLAREEAILKEKKKAKQDAEKMNKQQQKKSTNYESDISDWLENAKLFAEEGSCWSDSIDDEVESNCVDLKTIDENDSSIDMCGSKEQMSREKSCVDDLSKDVFSLSMDNKQVAADLEECDSFTISSTDSTFSLDNDELGAAVATNIPERRLKSAQLLDIATKNAPVICKFNSVGSNCDVVDLCNSP</sequence>
<organism evidence="2 3">
    <name type="scientific">Stephanodiscus triporus</name>
    <dbReference type="NCBI Taxonomy" id="2934178"/>
    <lineage>
        <taxon>Eukaryota</taxon>
        <taxon>Sar</taxon>
        <taxon>Stramenopiles</taxon>
        <taxon>Ochrophyta</taxon>
        <taxon>Bacillariophyta</taxon>
        <taxon>Coscinodiscophyceae</taxon>
        <taxon>Thalassiosirophycidae</taxon>
        <taxon>Stephanodiscales</taxon>
        <taxon>Stephanodiscaceae</taxon>
        <taxon>Stephanodiscus</taxon>
    </lineage>
</organism>
<feature type="region of interest" description="Disordered" evidence="1">
    <location>
        <begin position="92"/>
        <end position="112"/>
    </location>
</feature>
<accession>A0ABD3MB92</accession>
<dbReference type="AlphaFoldDB" id="A0ABD3MB92"/>
<dbReference type="EMBL" id="JALLAZ020001853">
    <property type="protein sequence ID" value="KAL3761380.1"/>
    <property type="molecule type" value="Genomic_DNA"/>
</dbReference>
<gene>
    <name evidence="2" type="ORF">ACHAW5_004993</name>
</gene>
<reference evidence="2 3" key="1">
    <citation type="submission" date="2024-10" db="EMBL/GenBank/DDBJ databases">
        <title>Updated reference genomes for cyclostephanoid diatoms.</title>
        <authorList>
            <person name="Roberts W.R."/>
            <person name="Alverson A.J."/>
        </authorList>
    </citation>
    <scope>NUCLEOTIDE SEQUENCE [LARGE SCALE GENOMIC DNA]</scope>
    <source>
        <strain evidence="2 3">AJA276-08</strain>
    </source>
</reference>
<evidence type="ECO:0000313" key="3">
    <source>
        <dbReference type="Proteomes" id="UP001530315"/>
    </source>
</evidence>
<feature type="compositionally biased region" description="Basic and acidic residues" evidence="1">
    <location>
        <begin position="92"/>
        <end position="102"/>
    </location>
</feature>
<evidence type="ECO:0000313" key="2">
    <source>
        <dbReference type="EMBL" id="KAL3761380.1"/>
    </source>
</evidence>
<dbReference type="Proteomes" id="UP001530315">
    <property type="component" value="Unassembled WGS sequence"/>
</dbReference>
<proteinExistence type="predicted"/>